<dbReference type="Proteomes" id="UP000479710">
    <property type="component" value="Unassembled WGS sequence"/>
</dbReference>
<keyword evidence="3" id="KW-1185">Reference proteome</keyword>
<name>A0A6G1EV02_9ORYZ</name>
<feature type="transmembrane region" description="Helical" evidence="1">
    <location>
        <begin position="12"/>
        <end position="29"/>
    </location>
</feature>
<proteinExistence type="predicted"/>
<evidence type="ECO:0000256" key="1">
    <source>
        <dbReference type="SAM" id="Phobius"/>
    </source>
</evidence>
<evidence type="ECO:0000313" key="3">
    <source>
        <dbReference type="Proteomes" id="UP000479710"/>
    </source>
</evidence>
<keyword evidence="1" id="KW-0472">Membrane</keyword>
<sequence length="67" mass="7141">METPVGAADWAWWLGLLAGAVPLLALAVWHCTDAFHCAVFAINHLGHSGQRPRLTVGHMVGEALALL</sequence>
<dbReference type="EMBL" id="SPHZ02000002">
    <property type="protein sequence ID" value="KAF0928435.1"/>
    <property type="molecule type" value="Genomic_DNA"/>
</dbReference>
<accession>A0A6G1EV02</accession>
<keyword evidence="1" id="KW-1133">Transmembrane helix</keyword>
<protein>
    <submittedName>
        <fullName evidence="2">Uncharacterized protein</fullName>
    </submittedName>
</protein>
<evidence type="ECO:0000313" key="2">
    <source>
        <dbReference type="EMBL" id="KAF0928435.1"/>
    </source>
</evidence>
<gene>
    <name evidence="2" type="ORF">E2562_003247</name>
</gene>
<keyword evidence="1" id="KW-0812">Transmembrane</keyword>
<reference evidence="2 3" key="1">
    <citation type="submission" date="2019-11" db="EMBL/GenBank/DDBJ databases">
        <title>Whole genome sequence of Oryza granulata.</title>
        <authorList>
            <person name="Li W."/>
        </authorList>
    </citation>
    <scope>NUCLEOTIDE SEQUENCE [LARGE SCALE GENOMIC DNA]</scope>
    <source>
        <strain evidence="3">cv. Menghai</strain>
        <tissue evidence="2">Leaf</tissue>
    </source>
</reference>
<organism evidence="2 3">
    <name type="scientific">Oryza meyeriana var. granulata</name>
    <dbReference type="NCBI Taxonomy" id="110450"/>
    <lineage>
        <taxon>Eukaryota</taxon>
        <taxon>Viridiplantae</taxon>
        <taxon>Streptophyta</taxon>
        <taxon>Embryophyta</taxon>
        <taxon>Tracheophyta</taxon>
        <taxon>Spermatophyta</taxon>
        <taxon>Magnoliopsida</taxon>
        <taxon>Liliopsida</taxon>
        <taxon>Poales</taxon>
        <taxon>Poaceae</taxon>
        <taxon>BOP clade</taxon>
        <taxon>Oryzoideae</taxon>
        <taxon>Oryzeae</taxon>
        <taxon>Oryzinae</taxon>
        <taxon>Oryza</taxon>
        <taxon>Oryza meyeriana</taxon>
    </lineage>
</organism>
<comment type="caution">
    <text evidence="2">The sequence shown here is derived from an EMBL/GenBank/DDBJ whole genome shotgun (WGS) entry which is preliminary data.</text>
</comment>
<dbReference type="AlphaFoldDB" id="A0A6G1EV02"/>